<accession>A0AAD9CN63</accession>
<keyword evidence="1" id="KW-0808">Transferase</keyword>
<evidence type="ECO:0000313" key="1">
    <source>
        <dbReference type="EMBL" id="KAK1904148.1"/>
    </source>
</evidence>
<evidence type="ECO:0000313" key="2">
    <source>
        <dbReference type="Proteomes" id="UP001228049"/>
    </source>
</evidence>
<keyword evidence="2" id="KW-1185">Reference proteome</keyword>
<dbReference type="AlphaFoldDB" id="A0AAD9CN63"/>
<organism evidence="1 2">
    <name type="scientific">Dissostichus eleginoides</name>
    <name type="common">Patagonian toothfish</name>
    <name type="synonym">Dissostichus amissus</name>
    <dbReference type="NCBI Taxonomy" id="100907"/>
    <lineage>
        <taxon>Eukaryota</taxon>
        <taxon>Metazoa</taxon>
        <taxon>Chordata</taxon>
        <taxon>Craniata</taxon>
        <taxon>Vertebrata</taxon>
        <taxon>Euteleostomi</taxon>
        <taxon>Actinopterygii</taxon>
        <taxon>Neopterygii</taxon>
        <taxon>Teleostei</taxon>
        <taxon>Neoteleostei</taxon>
        <taxon>Acanthomorphata</taxon>
        <taxon>Eupercaria</taxon>
        <taxon>Perciformes</taxon>
        <taxon>Notothenioidei</taxon>
        <taxon>Nototheniidae</taxon>
        <taxon>Dissostichus</taxon>
    </lineage>
</organism>
<dbReference type="EMBL" id="JASDAP010000004">
    <property type="protein sequence ID" value="KAK1904148.1"/>
    <property type="molecule type" value="Genomic_DNA"/>
</dbReference>
<sequence>NPVSVFWSRISLCFCFSVYPNNILWNLLPYAFFEEHSGGCEVIVRRRRDWGGNWSGSLSLLIGLSII</sequence>
<proteinExistence type="predicted"/>
<comment type="caution">
    <text evidence="1">The sequence shown here is derived from an EMBL/GenBank/DDBJ whole genome shotgun (WGS) entry which is preliminary data.</text>
</comment>
<feature type="non-terminal residue" evidence="1">
    <location>
        <position position="1"/>
    </location>
</feature>
<protein>
    <submittedName>
        <fullName evidence="1">Adenylate kinase</fullName>
    </submittedName>
</protein>
<dbReference type="GO" id="GO:0016301">
    <property type="term" value="F:kinase activity"/>
    <property type="evidence" value="ECO:0007669"/>
    <property type="project" value="UniProtKB-KW"/>
</dbReference>
<feature type="non-terminal residue" evidence="1">
    <location>
        <position position="67"/>
    </location>
</feature>
<dbReference type="Proteomes" id="UP001228049">
    <property type="component" value="Unassembled WGS sequence"/>
</dbReference>
<keyword evidence="1" id="KW-0418">Kinase</keyword>
<name>A0AAD9CN63_DISEL</name>
<gene>
    <name evidence="1" type="ORF">KUDE01_011331</name>
</gene>
<reference evidence="1" key="1">
    <citation type="submission" date="2023-04" db="EMBL/GenBank/DDBJ databases">
        <title>Chromosome-level genome of Chaenocephalus aceratus.</title>
        <authorList>
            <person name="Park H."/>
        </authorList>
    </citation>
    <scope>NUCLEOTIDE SEQUENCE</scope>
    <source>
        <strain evidence="1">DE</strain>
        <tissue evidence="1">Muscle</tissue>
    </source>
</reference>